<dbReference type="Pfam" id="PF00535">
    <property type="entry name" value="Glycos_transf_2"/>
    <property type="match status" value="1"/>
</dbReference>
<dbReference type="InterPro" id="IPR029044">
    <property type="entry name" value="Nucleotide-diphossugar_trans"/>
</dbReference>
<name>A0A1W1CUM8_9ZZZZ</name>
<evidence type="ECO:0000313" key="2">
    <source>
        <dbReference type="EMBL" id="SFV69514.1"/>
    </source>
</evidence>
<dbReference type="CDD" id="cd02511">
    <property type="entry name" value="Beta4Glucosyltransferase"/>
    <property type="match status" value="1"/>
</dbReference>
<dbReference type="EMBL" id="FPHI01000044">
    <property type="protein sequence ID" value="SFV69514.1"/>
    <property type="molecule type" value="Genomic_DNA"/>
</dbReference>
<dbReference type="Gene3D" id="3.90.550.10">
    <property type="entry name" value="Spore Coat Polysaccharide Biosynthesis Protein SpsA, Chain A"/>
    <property type="match status" value="1"/>
</dbReference>
<dbReference type="PANTHER" id="PTHR43630:SF2">
    <property type="entry name" value="GLYCOSYLTRANSFERASE"/>
    <property type="match status" value="1"/>
</dbReference>
<accession>A0A1W1CUM8</accession>
<dbReference type="PANTHER" id="PTHR43630">
    <property type="entry name" value="POLY-BETA-1,6-N-ACETYL-D-GLUCOSAMINE SYNTHASE"/>
    <property type="match status" value="1"/>
</dbReference>
<feature type="domain" description="Glycosyltransferase 2-like" evidence="1">
    <location>
        <begin position="7"/>
        <end position="136"/>
    </location>
</feature>
<proteinExistence type="predicted"/>
<dbReference type="AlphaFoldDB" id="A0A1W1CUM8"/>
<reference evidence="2" key="1">
    <citation type="submission" date="2016-10" db="EMBL/GenBank/DDBJ databases">
        <authorList>
            <person name="de Groot N.N."/>
        </authorList>
    </citation>
    <scope>NUCLEOTIDE SEQUENCE</scope>
</reference>
<gene>
    <name evidence="2" type="ORF">MNB_SV-3-553</name>
</gene>
<dbReference type="SUPFAM" id="SSF53448">
    <property type="entry name" value="Nucleotide-diphospho-sugar transferases"/>
    <property type="match status" value="1"/>
</dbReference>
<organism evidence="2">
    <name type="scientific">hydrothermal vent metagenome</name>
    <dbReference type="NCBI Taxonomy" id="652676"/>
    <lineage>
        <taxon>unclassified sequences</taxon>
        <taxon>metagenomes</taxon>
        <taxon>ecological metagenomes</taxon>
    </lineage>
</organism>
<protein>
    <submittedName>
        <fullName evidence="2">Glycosyl transferase, family 2</fullName>
    </submittedName>
</protein>
<sequence>MSKLPVSVYIICQNEAQHIRRVLESVKEFDEVIIVDSGSTDETLEIAKIYTDKIYYQKWLGFAGQKEYAKNLCSHTWVLNLDADEQLTPELKTEIEEIIKESTIDGLDIRISSKYMGKFNHPFSKFNRRVRFFRKSKGYYPEKLVHESIVIDGKVKKAKGFIFDYGTLNLETHLRKINEYSSLRAQEKAEKGKKASVVKLLCIFPLAFFKSYVIKRGFLNGIRGFVAAINNAYYAFLKEAKLYEKRGKNKI</sequence>
<dbReference type="InterPro" id="IPR001173">
    <property type="entry name" value="Glyco_trans_2-like"/>
</dbReference>
<keyword evidence="2" id="KW-0808">Transferase</keyword>
<dbReference type="GO" id="GO:0016740">
    <property type="term" value="F:transferase activity"/>
    <property type="evidence" value="ECO:0007669"/>
    <property type="project" value="UniProtKB-KW"/>
</dbReference>
<evidence type="ECO:0000259" key="1">
    <source>
        <dbReference type="Pfam" id="PF00535"/>
    </source>
</evidence>